<reference evidence="3" key="1">
    <citation type="submission" date="2016-10" db="EMBL/GenBank/DDBJ databases">
        <authorList>
            <person name="Varghese N."/>
            <person name="Submissions S."/>
        </authorList>
    </citation>
    <scope>NUCLEOTIDE SEQUENCE [LARGE SCALE GENOMIC DNA]</scope>
    <source>
        <strain evidence="3">DSM 11005</strain>
    </source>
</reference>
<sequence length="87" mass="9926">MFEVICREIKIMLVDTWVLGLTLEVCLIYFLGMAVLSNWQNNKAISVGLVLLGIFAFAKTIMLLYVSNPFFCIAMVIVGLCMLWLFR</sequence>
<accession>A0A1G6LIF8</accession>
<feature type="transmembrane region" description="Helical" evidence="1">
    <location>
        <begin position="44"/>
        <end position="62"/>
    </location>
</feature>
<keyword evidence="3" id="KW-1185">Reference proteome</keyword>
<evidence type="ECO:0000313" key="2">
    <source>
        <dbReference type="EMBL" id="SDC42973.1"/>
    </source>
</evidence>
<dbReference type="OrthoDB" id="9839314at2"/>
<gene>
    <name evidence="2" type="ORF">SAMN04487864_10789</name>
</gene>
<protein>
    <submittedName>
        <fullName evidence="2">Uncharacterized protein</fullName>
    </submittedName>
</protein>
<dbReference type="Proteomes" id="UP000198943">
    <property type="component" value="Unassembled WGS sequence"/>
</dbReference>
<evidence type="ECO:0000256" key="1">
    <source>
        <dbReference type="SAM" id="Phobius"/>
    </source>
</evidence>
<dbReference type="AlphaFoldDB" id="A0A1G6LIF8"/>
<organism evidence="2 3">
    <name type="scientific">Succiniclasticum ruminis</name>
    <dbReference type="NCBI Taxonomy" id="40841"/>
    <lineage>
        <taxon>Bacteria</taxon>
        <taxon>Bacillati</taxon>
        <taxon>Bacillota</taxon>
        <taxon>Negativicutes</taxon>
        <taxon>Acidaminococcales</taxon>
        <taxon>Acidaminococcaceae</taxon>
        <taxon>Succiniclasticum</taxon>
    </lineage>
</organism>
<keyword evidence="1" id="KW-0812">Transmembrane</keyword>
<name>A0A1G6LIF8_9FIRM</name>
<feature type="transmembrane region" description="Helical" evidence="1">
    <location>
        <begin position="17"/>
        <end position="37"/>
    </location>
</feature>
<dbReference type="EMBL" id="FMYW01000007">
    <property type="protein sequence ID" value="SDC42973.1"/>
    <property type="molecule type" value="Genomic_DNA"/>
</dbReference>
<dbReference type="RefSeq" id="WP_093730279.1">
    <property type="nucleotide sequence ID" value="NZ_FMYW01000007.1"/>
</dbReference>
<evidence type="ECO:0000313" key="3">
    <source>
        <dbReference type="Proteomes" id="UP000198943"/>
    </source>
</evidence>
<feature type="transmembrane region" description="Helical" evidence="1">
    <location>
        <begin position="68"/>
        <end position="86"/>
    </location>
</feature>
<keyword evidence="1" id="KW-1133">Transmembrane helix</keyword>
<proteinExistence type="predicted"/>
<keyword evidence="1" id="KW-0472">Membrane</keyword>